<accession>A0ABS0YHS3</accession>
<feature type="signal peptide" evidence="1">
    <location>
        <begin position="1"/>
        <end position="24"/>
    </location>
</feature>
<dbReference type="EMBL" id="JAEMHL010000008">
    <property type="protein sequence ID" value="MBJ6751474.1"/>
    <property type="molecule type" value="Genomic_DNA"/>
</dbReference>
<comment type="caution">
    <text evidence="2">The sequence shown here is derived from an EMBL/GenBank/DDBJ whole genome shotgun (WGS) entry which is preliminary data.</text>
</comment>
<feature type="chain" id="PRO_5045991200" evidence="1">
    <location>
        <begin position="25"/>
        <end position="173"/>
    </location>
</feature>
<keyword evidence="3" id="KW-1185">Reference proteome</keyword>
<gene>
    <name evidence="2" type="ORF">JFN91_14745</name>
</gene>
<evidence type="ECO:0000313" key="2">
    <source>
        <dbReference type="EMBL" id="MBJ6751474.1"/>
    </source>
</evidence>
<evidence type="ECO:0000313" key="3">
    <source>
        <dbReference type="Proteomes" id="UP000614714"/>
    </source>
</evidence>
<dbReference type="Gene3D" id="1.50.10.20">
    <property type="match status" value="1"/>
</dbReference>
<evidence type="ECO:0000256" key="1">
    <source>
        <dbReference type="SAM" id="SignalP"/>
    </source>
</evidence>
<proteinExistence type="predicted"/>
<dbReference type="InterPro" id="IPR008930">
    <property type="entry name" value="Terpenoid_cyclase/PrenylTrfase"/>
</dbReference>
<protein>
    <submittedName>
        <fullName evidence="2">Uncharacterized protein</fullName>
    </submittedName>
</protein>
<reference evidence="2 3" key="1">
    <citation type="submission" date="2020-12" db="EMBL/GenBank/DDBJ databases">
        <title>Geomonas sp. Red421, isolated from paddy soil.</title>
        <authorList>
            <person name="Xu Z."/>
            <person name="Zhang Z."/>
            <person name="Masuda Y."/>
            <person name="Itoh H."/>
            <person name="Senoo K."/>
        </authorList>
    </citation>
    <scope>NUCLEOTIDE SEQUENCE [LARGE SCALE GENOMIC DNA]</scope>
    <source>
        <strain evidence="2 3">Red421</strain>
    </source>
</reference>
<sequence>MARRNFFSFCAGICVFLLVSVAHAQLPQVASGVSYLASSQSVDGTWSNGSSMVDATAATVTALDTLKLLNESAGTPYANGLSWLQGQAPPSVAYTAERIRALGLGTGSLDSLLAALDQLKGAWGGGAGYETDILDTAIVLQTLRSTSYADATITGNALAYLTANQNPDGKLPR</sequence>
<name>A0ABS0YHS3_9BACT</name>
<dbReference type="RefSeq" id="WP_199389955.1">
    <property type="nucleotide sequence ID" value="NZ_JAEMHL010000008.1"/>
</dbReference>
<organism evidence="2 3">
    <name type="scientific">Geomonas anaerohicana</name>
    <dbReference type="NCBI Taxonomy" id="2798583"/>
    <lineage>
        <taxon>Bacteria</taxon>
        <taxon>Pseudomonadati</taxon>
        <taxon>Thermodesulfobacteriota</taxon>
        <taxon>Desulfuromonadia</taxon>
        <taxon>Geobacterales</taxon>
        <taxon>Geobacteraceae</taxon>
        <taxon>Geomonas</taxon>
    </lineage>
</organism>
<dbReference type="Proteomes" id="UP000614714">
    <property type="component" value="Unassembled WGS sequence"/>
</dbReference>
<dbReference type="SUPFAM" id="SSF48239">
    <property type="entry name" value="Terpenoid cyclases/Protein prenyltransferases"/>
    <property type="match status" value="1"/>
</dbReference>
<keyword evidence="1" id="KW-0732">Signal</keyword>